<feature type="non-terminal residue" evidence="5">
    <location>
        <position position="103"/>
    </location>
</feature>
<feature type="domain" description="ABC transporter" evidence="4">
    <location>
        <begin position="17"/>
        <end position="92"/>
    </location>
</feature>
<dbReference type="Pfam" id="PF00005">
    <property type="entry name" value="ABC_tran"/>
    <property type="match status" value="1"/>
</dbReference>
<evidence type="ECO:0000256" key="3">
    <source>
        <dbReference type="ARBA" id="ARBA00022840"/>
    </source>
</evidence>
<dbReference type="GO" id="GO:0005524">
    <property type="term" value="F:ATP binding"/>
    <property type="evidence" value="ECO:0007669"/>
    <property type="project" value="UniProtKB-KW"/>
</dbReference>
<evidence type="ECO:0000313" key="5">
    <source>
        <dbReference type="EMBL" id="EKC58575.1"/>
    </source>
</evidence>
<accession>K1SXS4</accession>
<dbReference type="InterPro" id="IPR003439">
    <property type="entry name" value="ABC_transporter-like_ATP-bd"/>
</dbReference>
<keyword evidence="2" id="KW-0547">Nucleotide-binding</keyword>
<keyword evidence="1" id="KW-0813">Transport</keyword>
<dbReference type="Gene3D" id="3.40.50.300">
    <property type="entry name" value="P-loop containing nucleotide triphosphate hydrolases"/>
    <property type="match status" value="1"/>
</dbReference>
<protein>
    <submittedName>
        <fullName evidence="5">ABC transporter, ATP-binding protein</fullName>
    </submittedName>
</protein>
<dbReference type="EMBL" id="AJWZ01006858">
    <property type="protein sequence ID" value="EKC58575.1"/>
    <property type="molecule type" value="Genomic_DNA"/>
</dbReference>
<proteinExistence type="predicted"/>
<dbReference type="SUPFAM" id="SSF52540">
    <property type="entry name" value="P-loop containing nucleoside triphosphate hydrolases"/>
    <property type="match status" value="1"/>
</dbReference>
<dbReference type="GO" id="GO:0016887">
    <property type="term" value="F:ATP hydrolysis activity"/>
    <property type="evidence" value="ECO:0007669"/>
    <property type="project" value="InterPro"/>
</dbReference>
<reference evidence="5" key="1">
    <citation type="journal article" date="2013" name="Environ. Microbiol.">
        <title>Microbiota from the distal guts of lean and obese adolescents exhibit partial functional redundancy besides clear differences in community structure.</title>
        <authorList>
            <person name="Ferrer M."/>
            <person name="Ruiz A."/>
            <person name="Lanza F."/>
            <person name="Haange S.B."/>
            <person name="Oberbach A."/>
            <person name="Till H."/>
            <person name="Bargiela R."/>
            <person name="Campoy C."/>
            <person name="Segura M.T."/>
            <person name="Richter M."/>
            <person name="von Bergen M."/>
            <person name="Seifert J."/>
            <person name="Suarez A."/>
        </authorList>
    </citation>
    <scope>NUCLEOTIDE SEQUENCE</scope>
</reference>
<dbReference type="PANTHER" id="PTHR42939">
    <property type="entry name" value="ABC TRANSPORTER ATP-BINDING PROTEIN ALBC-RELATED"/>
    <property type="match status" value="1"/>
</dbReference>
<dbReference type="PANTHER" id="PTHR42939:SF1">
    <property type="entry name" value="ABC TRANSPORTER ATP-BINDING PROTEIN ALBC-RELATED"/>
    <property type="match status" value="1"/>
</dbReference>
<evidence type="ECO:0000256" key="1">
    <source>
        <dbReference type="ARBA" id="ARBA00022448"/>
    </source>
</evidence>
<dbReference type="AlphaFoldDB" id="K1SXS4"/>
<organism evidence="5">
    <name type="scientific">human gut metagenome</name>
    <dbReference type="NCBI Taxonomy" id="408170"/>
    <lineage>
        <taxon>unclassified sequences</taxon>
        <taxon>metagenomes</taxon>
        <taxon>organismal metagenomes</taxon>
    </lineage>
</organism>
<evidence type="ECO:0000256" key="2">
    <source>
        <dbReference type="ARBA" id="ARBA00022741"/>
    </source>
</evidence>
<dbReference type="InterPro" id="IPR027417">
    <property type="entry name" value="P-loop_NTPase"/>
</dbReference>
<keyword evidence="3 5" id="KW-0067">ATP-binding</keyword>
<comment type="caution">
    <text evidence="5">The sequence shown here is derived from an EMBL/GenBank/DDBJ whole genome shotgun (WGS) entry which is preliminary data.</text>
</comment>
<evidence type="ECO:0000259" key="4">
    <source>
        <dbReference type="Pfam" id="PF00005"/>
    </source>
</evidence>
<name>K1SXS4_9ZZZZ</name>
<sequence>MIELKEVTKQFDDFKVLDKISLTIPKGAAFGLLGSNGAGKSTILRLISGIYSAEEGEVTADNENIYDNPAIKERIFFINDETIQFTNFTLEELKNYYKSFYPK</sequence>
<gene>
    <name evidence="5" type="ORF">OBE_09936</name>
</gene>
<dbReference type="InterPro" id="IPR051782">
    <property type="entry name" value="ABC_Transporter_VariousFunc"/>
</dbReference>